<dbReference type="PANTHER" id="PTHR11795:SF442">
    <property type="entry name" value="ABC TRANSPORTER ATP-BINDING PROTEIN"/>
    <property type="match status" value="1"/>
</dbReference>
<reference evidence="11" key="1">
    <citation type="submission" date="2006-12" db="EMBL/GenBank/DDBJ databases">
        <title>Complete sequence of chromosome 2 of Paracoccus denitrificans PD1222.</title>
        <authorList>
            <person name="Copeland A."/>
            <person name="Lucas S."/>
            <person name="Lapidus A."/>
            <person name="Barry K."/>
            <person name="Detter J.C."/>
            <person name="Glavina del Rio T."/>
            <person name="Hammon N."/>
            <person name="Israni S."/>
            <person name="Dalin E."/>
            <person name="Tice H."/>
            <person name="Pitluck S."/>
            <person name="Munk A.C."/>
            <person name="Brettin T."/>
            <person name="Bruce D."/>
            <person name="Han C."/>
            <person name="Tapia R."/>
            <person name="Gilna P."/>
            <person name="Schmutz J."/>
            <person name="Larimer F."/>
            <person name="Land M."/>
            <person name="Hauser L."/>
            <person name="Kyrpides N."/>
            <person name="Lykidis A."/>
            <person name="Spiro S."/>
            <person name="Richardson D.J."/>
            <person name="Moir J.W.B."/>
            <person name="Ferguson S.J."/>
            <person name="van Spanning R.J.M."/>
            <person name="Richardson P."/>
        </authorList>
    </citation>
    <scope>NUCLEOTIDE SEQUENCE [LARGE SCALE GENOMIC DNA]</scope>
    <source>
        <strain evidence="11">Pd 1222</strain>
    </source>
</reference>
<keyword evidence="2" id="KW-0813">Transport</keyword>
<dbReference type="Proteomes" id="UP000000361">
    <property type="component" value="Chromosome 2"/>
</dbReference>
<feature type="transmembrane region" description="Helical" evidence="9">
    <location>
        <begin position="217"/>
        <end position="239"/>
    </location>
</feature>
<keyword evidence="7 9" id="KW-0472">Membrane</keyword>
<keyword evidence="3" id="KW-1003">Cell membrane</keyword>
<gene>
    <name evidence="10" type="ordered locus">Pden_4271</name>
</gene>
<evidence type="ECO:0000256" key="7">
    <source>
        <dbReference type="ARBA" id="ARBA00023136"/>
    </source>
</evidence>
<keyword evidence="4 9" id="KW-0812">Transmembrane</keyword>
<dbReference type="STRING" id="318586.Pden_4271"/>
<evidence type="ECO:0000256" key="2">
    <source>
        <dbReference type="ARBA" id="ARBA00022448"/>
    </source>
</evidence>
<dbReference type="InterPro" id="IPR001851">
    <property type="entry name" value="ABC_transp_permease"/>
</dbReference>
<evidence type="ECO:0000256" key="8">
    <source>
        <dbReference type="ARBA" id="ARBA00037998"/>
    </source>
</evidence>
<evidence type="ECO:0000256" key="4">
    <source>
        <dbReference type="ARBA" id="ARBA00022692"/>
    </source>
</evidence>
<dbReference type="Pfam" id="PF02653">
    <property type="entry name" value="BPD_transp_2"/>
    <property type="match status" value="1"/>
</dbReference>
<feature type="transmembrane region" description="Helical" evidence="9">
    <location>
        <begin position="293"/>
        <end position="311"/>
    </location>
</feature>
<proteinExistence type="inferred from homology"/>
<evidence type="ECO:0000256" key="3">
    <source>
        <dbReference type="ARBA" id="ARBA00022475"/>
    </source>
</evidence>
<dbReference type="GO" id="GO:0005886">
    <property type="term" value="C:plasma membrane"/>
    <property type="evidence" value="ECO:0007669"/>
    <property type="project" value="UniProtKB-SubCell"/>
</dbReference>
<comment type="similarity">
    <text evidence="8">Belongs to the binding-protein-dependent transport system permease family. LivHM subfamily.</text>
</comment>
<evidence type="ECO:0000256" key="9">
    <source>
        <dbReference type="SAM" id="Phobius"/>
    </source>
</evidence>
<dbReference type="EMBL" id="CP000490">
    <property type="protein sequence ID" value="ABL72335.1"/>
    <property type="molecule type" value="Genomic_DNA"/>
</dbReference>
<keyword evidence="5" id="KW-0029">Amino-acid transport</keyword>
<dbReference type="PANTHER" id="PTHR11795">
    <property type="entry name" value="BRANCHED-CHAIN AMINO ACID TRANSPORT SYSTEM PERMEASE PROTEIN LIVH"/>
    <property type="match status" value="1"/>
</dbReference>
<organism evidence="10 11">
    <name type="scientific">Paracoccus denitrificans (strain Pd 1222)</name>
    <dbReference type="NCBI Taxonomy" id="318586"/>
    <lineage>
        <taxon>Bacteria</taxon>
        <taxon>Pseudomonadati</taxon>
        <taxon>Pseudomonadota</taxon>
        <taxon>Alphaproteobacteria</taxon>
        <taxon>Rhodobacterales</taxon>
        <taxon>Paracoccaceae</taxon>
        <taxon>Paracoccus</taxon>
    </lineage>
</organism>
<feature type="transmembrane region" description="Helical" evidence="9">
    <location>
        <begin position="124"/>
        <end position="145"/>
    </location>
</feature>
<dbReference type="EnsemblBacteria" id="ABL72335">
    <property type="protein sequence ID" value="ABL72335"/>
    <property type="gene ID" value="Pden_4271"/>
</dbReference>
<feature type="transmembrane region" description="Helical" evidence="9">
    <location>
        <begin position="169"/>
        <end position="188"/>
    </location>
</feature>
<keyword evidence="6 9" id="KW-1133">Transmembrane helix</keyword>
<evidence type="ECO:0000313" key="11">
    <source>
        <dbReference type="Proteomes" id="UP000000361"/>
    </source>
</evidence>
<evidence type="ECO:0000313" key="10">
    <source>
        <dbReference type="EMBL" id="ABL72335.1"/>
    </source>
</evidence>
<accession>A1B9Z1</accession>
<dbReference type="HOGENOM" id="CLU_039929_2_1_5"/>
<evidence type="ECO:0000256" key="6">
    <source>
        <dbReference type="ARBA" id="ARBA00022989"/>
    </source>
</evidence>
<feature type="transmembrane region" description="Helical" evidence="9">
    <location>
        <begin position="57"/>
        <end position="77"/>
    </location>
</feature>
<dbReference type="KEGG" id="pde:Pden_4271"/>
<evidence type="ECO:0000256" key="5">
    <source>
        <dbReference type="ARBA" id="ARBA00022970"/>
    </source>
</evidence>
<feature type="transmembrane region" description="Helical" evidence="9">
    <location>
        <begin position="89"/>
        <end position="112"/>
    </location>
</feature>
<dbReference type="eggNOG" id="COG0559">
    <property type="taxonomic scope" value="Bacteria"/>
</dbReference>
<dbReference type="InterPro" id="IPR052157">
    <property type="entry name" value="BCAA_transport_permease"/>
</dbReference>
<dbReference type="CDD" id="cd06582">
    <property type="entry name" value="TM_PBP1_LivH_like"/>
    <property type="match status" value="1"/>
</dbReference>
<comment type="subcellular location">
    <subcellularLocation>
        <location evidence="1">Cell membrane</location>
        <topology evidence="1">Multi-pass membrane protein</topology>
    </subcellularLocation>
</comment>
<dbReference type="GO" id="GO:0006865">
    <property type="term" value="P:amino acid transport"/>
    <property type="evidence" value="ECO:0007669"/>
    <property type="project" value="UniProtKB-KW"/>
</dbReference>
<feature type="transmembrane region" description="Helical" evidence="9">
    <location>
        <begin position="31"/>
        <end position="50"/>
    </location>
</feature>
<keyword evidence="11" id="KW-1185">Reference proteome</keyword>
<dbReference type="AlphaFoldDB" id="A1B9Z1"/>
<sequence length="314" mass="33190">MPAAPCLPDPPPPRAIPVARGLFARFQEKPVIYLFQVLNGIGLGMLYFLLAVGLSVIFGLLQFVNFAHGAFYLLGAYLTYDLTMRGFSFWAAMPLATLIVAGIAALIEALLLHRIYKLPHTFHILVTVGLALVVQELVIIAWGPLGGSVPAPEGLQGVVILGDFIYPQYRLFTIGFTAVLAGLLWWLLEGTRLGAIVRGGSELPSNMALLGYNTLRINTAVFGFGAGLAGLAGALAAPIRGVEPFMGIEALSVAFVVVVIGGMGSYTGALVAGLLVGVVQSVMTTLWPEGARLMIYVGMALVIALMPRGLLGRA</sequence>
<name>A1B9Z1_PARDP</name>
<evidence type="ECO:0000256" key="1">
    <source>
        <dbReference type="ARBA" id="ARBA00004651"/>
    </source>
</evidence>
<dbReference type="GO" id="GO:0022857">
    <property type="term" value="F:transmembrane transporter activity"/>
    <property type="evidence" value="ECO:0007669"/>
    <property type="project" value="InterPro"/>
</dbReference>
<protein>
    <submittedName>
        <fullName evidence="10">Amino acid/amide ABC transporter membrane protein 1, HAAT family</fullName>
    </submittedName>
</protein>